<evidence type="ECO:0000256" key="6">
    <source>
        <dbReference type="ARBA" id="ARBA00022695"/>
    </source>
</evidence>
<dbReference type="Gene3D" id="3.90.940.10">
    <property type="match status" value="1"/>
</dbReference>
<dbReference type="GO" id="GO:0003899">
    <property type="term" value="F:DNA-directed RNA polymerase activity"/>
    <property type="evidence" value="ECO:0007669"/>
    <property type="project" value="UniProtKB-UniRule"/>
</dbReference>
<evidence type="ECO:0000256" key="7">
    <source>
        <dbReference type="ARBA" id="ARBA00023163"/>
    </source>
</evidence>
<evidence type="ECO:0000256" key="8">
    <source>
        <dbReference type="ARBA" id="ARBA00029924"/>
    </source>
</evidence>
<dbReference type="KEGG" id="bse:Bsel_1689"/>
<dbReference type="HAMAP" id="MF_00366">
    <property type="entry name" value="RNApol_bact_RpoZ"/>
    <property type="match status" value="1"/>
</dbReference>
<name>D6XTR1_BACIE</name>
<dbReference type="Proteomes" id="UP000000271">
    <property type="component" value="Chromosome"/>
</dbReference>
<evidence type="ECO:0000313" key="12">
    <source>
        <dbReference type="Proteomes" id="UP000000271"/>
    </source>
</evidence>
<dbReference type="eggNOG" id="COG1758">
    <property type="taxonomic scope" value="Bacteria"/>
</dbReference>
<dbReference type="NCBIfam" id="TIGR00690">
    <property type="entry name" value="rpoZ"/>
    <property type="match status" value="1"/>
</dbReference>
<evidence type="ECO:0000313" key="11">
    <source>
        <dbReference type="EMBL" id="ADH99197.1"/>
    </source>
</evidence>
<keyword evidence="12" id="KW-1185">Reference proteome</keyword>
<dbReference type="EC" id="2.7.7.6" evidence="2 10"/>
<evidence type="ECO:0000256" key="4">
    <source>
        <dbReference type="ARBA" id="ARBA00022478"/>
    </source>
</evidence>
<dbReference type="PANTHER" id="PTHR34476">
    <property type="entry name" value="DNA-DIRECTED RNA POLYMERASE SUBUNIT OMEGA"/>
    <property type="match status" value="1"/>
</dbReference>
<evidence type="ECO:0000256" key="3">
    <source>
        <dbReference type="ARBA" id="ARBA00013725"/>
    </source>
</evidence>
<keyword evidence="7 10" id="KW-0804">Transcription</keyword>
<comment type="similarity">
    <text evidence="1 10">Belongs to the RNA polymerase subunit omega family.</text>
</comment>
<comment type="subunit">
    <text evidence="10">The RNAP catalytic core consists of 2 alpha, 1 beta, 1 beta' and 1 omega subunit. When a sigma factor is associated with the core the holoenzyme is formed, which can initiate transcription.</text>
</comment>
<evidence type="ECO:0000256" key="10">
    <source>
        <dbReference type="HAMAP-Rule" id="MF_00366"/>
    </source>
</evidence>
<organism evidence="11 12">
    <name type="scientific">Bacillus selenitireducens (strain ATCC 700615 / DSM 15326 / MLS10)</name>
    <dbReference type="NCBI Taxonomy" id="439292"/>
    <lineage>
        <taxon>Bacteria</taxon>
        <taxon>Bacillati</taxon>
        <taxon>Bacillota</taxon>
        <taxon>Bacilli</taxon>
        <taxon>Bacillales</taxon>
        <taxon>Bacillaceae</taxon>
        <taxon>Salisediminibacterium</taxon>
    </lineage>
</organism>
<dbReference type="Pfam" id="PF01192">
    <property type="entry name" value="RNA_pol_Rpb6"/>
    <property type="match status" value="1"/>
</dbReference>
<dbReference type="EMBL" id="CP001791">
    <property type="protein sequence ID" value="ADH99197.1"/>
    <property type="molecule type" value="Genomic_DNA"/>
</dbReference>
<dbReference type="InterPro" id="IPR036161">
    <property type="entry name" value="RPB6/omega-like_sf"/>
</dbReference>
<accession>D6XTR1</accession>
<keyword evidence="6 10" id="KW-0548">Nucleotidyltransferase</keyword>
<dbReference type="STRING" id="439292.Bsel_1689"/>
<reference evidence="11" key="1">
    <citation type="submission" date="2009-10" db="EMBL/GenBank/DDBJ databases">
        <title>Complete sequence of Bacillus selenitireducens MLS10.</title>
        <authorList>
            <consortium name="US DOE Joint Genome Institute"/>
            <person name="Lucas S."/>
            <person name="Copeland A."/>
            <person name="Lapidus A."/>
            <person name="Glavina del Rio T."/>
            <person name="Dalin E."/>
            <person name="Tice H."/>
            <person name="Bruce D."/>
            <person name="Goodwin L."/>
            <person name="Pitluck S."/>
            <person name="Sims D."/>
            <person name="Brettin T."/>
            <person name="Detter J.C."/>
            <person name="Han C."/>
            <person name="Larimer F."/>
            <person name="Land M."/>
            <person name="Hauser L."/>
            <person name="Kyrpides N."/>
            <person name="Ovchinnikova G."/>
            <person name="Stolz J."/>
        </authorList>
    </citation>
    <scope>NUCLEOTIDE SEQUENCE [LARGE SCALE GENOMIC DNA]</scope>
    <source>
        <strain evidence="11">MLS10</strain>
    </source>
</reference>
<comment type="function">
    <text evidence="10">Promotes RNA polymerase assembly. Latches the N- and C-terminal regions of the beta' subunit thereby facilitating its interaction with the beta and alpha subunits.</text>
</comment>
<proteinExistence type="inferred from homology"/>
<dbReference type="PANTHER" id="PTHR34476:SF1">
    <property type="entry name" value="DNA-DIRECTED RNA POLYMERASE SUBUNIT OMEGA"/>
    <property type="match status" value="1"/>
</dbReference>
<dbReference type="AlphaFoldDB" id="D6XTR1"/>
<evidence type="ECO:0000256" key="9">
    <source>
        <dbReference type="ARBA" id="ARBA00048552"/>
    </source>
</evidence>
<dbReference type="GO" id="GO:0003677">
    <property type="term" value="F:DNA binding"/>
    <property type="evidence" value="ECO:0007669"/>
    <property type="project" value="UniProtKB-UniRule"/>
</dbReference>
<dbReference type="InterPro" id="IPR003716">
    <property type="entry name" value="DNA-dir_RNA_pol_omega"/>
</dbReference>
<dbReference type="SUPFAM" id="SSF63562">
    <property type="entry name" value="RPB6/omega subunit-like"/>
    <property type="match status" value="1"/>
</dbReference>
<sequence>MLKPSIDSLMTKINSKYTLVTISSQRARELRDYPETASMTVRSTSPNFVGRALEEIDQEILGYKKLTCLIQVKMKTKQSADAGCFLFYPVYLQNLLKRLNEAAGKPASTFEVNERIPLSIRMILLHDPPFMYNGR</sequence>
<protein>
    <recommendedName>
        <fullName evidence="3 10">DNA-directed RNA polymerase subunit omega</fullName>
        <shortName evidence="10">RNAP omega subunit</shortName>
        <ecNumber evidence="2 10">2.7.7.6</ecNumber>
    </recommendedName>
    <alternativeName>
        <fullName evidence="10">RNA polymerase omega subunit</fullName>
    </alternativeName>
    <alternativeName>
        <fullName evidence="8 10">Transcriptase subunit omega</fullName>
    </alternativeName>
</protein>
<evidence type="ECO:0000256" key="2">
    <source>
        <dbReference type="ARBA" id="ARBA00012418"/>
    </source>
</evidence>
<dbReference type="OrthoDB" id="9815459at2"/>
<dbReference type="GO" id="GO:0006351">
    <property type="term" value="P:DNA-templated transcription"/>
    <property type="evidence" value="ECO:0007669"/>
    <property type="project" value="UniProtKB-UniRule"/>
</dbReference>
<comment type="catalytic activity">
    <reaction evidence="9 10">
        <text>RNA(n) + a ribonucleoside 5'-triphosphate = RNA(n+1) + diphosphate</text>
        <dbReference type="Rhea" id="RHEA:21248"/>
        <dbReference type="Rhea" id="RHEA-COMP:14527"/>
        <dbReference type="Rhea" id="RHEA-COMP:17342"/>
        <dbReference type="ChEBI" id="CHEBI:33019"/>
        <dbReference type="ChEBI" id="CHEBI:61557"/>
        <dbReference type="ChEBI" id="CHEBI:140395"/>
        <dbReference type="EC" id="2.7.7.6"/>
    </reaction>
</comment>
<evidence type="ECO:0000256" key="1">
    <source>
        <dbReference type="ARBA" id="ARBA00006711"/>
    </source>
</evidence>
<keyword evidence="5 10" id="KW-0808">Transferase</keyword>
<evidence type="ECO:0000256" key="5">
    <source>
        <dbReference type="ARBA" id="ARBA00022679"/>
    </source>
</evidence>
<dbReference type="GO" id="GO:0000428">
    <property type="term" value="C:DNA-directed RNA polymerase complex"/>
    <property type="evidence" value="ECO:0007669"/>
    <property type="project" value="UniProtKB-KW"/>
</dbReference>
<keyword evidence="4 10" id="KW-0240">DNA-directed RNA polymerase</keyword>
<dbReference type="HOGENOM" id="CLU_1881586_0_0_9"/>
<gene>
    <name evidence="10" type="primary">rpoZ</name>
    <name evidence="11" type="ordered locus">Bsel_1689</name>
</gene>
<dbReference type="SMART" id="SM01409">
    <property type="entry name" value="RNA_pol_Rpb6"/>
    <property type="match status" value="1"/>
</dbReference>
<dbReference type="InterPro" id="IPR006110">
    <property type="entry name" value="Pol_omega/Rpo6/RPB6"/>
</dbReference>